<evidence type="ECO:0000313" key="7">
    <source>
        <dbReference type="EMBL" id="BCD99893.1"/>
    </source>
</evidence>
<dbReference type="InterPro" id="IPR006694">
    <property type="entry name" value="Fatty_acid_hydroxylase"/>
</dbReference>
<organism evidence="7 8">
    <name type="scientific">Marinagarivorans cellulosilyticus</name>
    <dbReference type="NCBI Taxonomy" id="2721545"/>
    <lineage>
        <taxon>Bacteria</taxon>
        <taxon>Pseudomonadati</taxon>
        <taxon>Pseudomonadota</taxon>
        <taxon>Gammaproteobacteria</taxon>
        <taxon>Cellvibrionales</taxon>
        <taxon>Cellvibrionaceae</taxon>
        <taxon>Marinagarivorans</taxon>
    </lineage>
</organism>
<feature type="transmembrane region" description="Helical" evidence="5">
    <location>
        <begin position="87"/>
        <end position="107"/>
    </location>
</feature>
<dbReference type="GO" id="GO:0005506">
    <property type="term" value="F:iron ion binding"/>
    <property type="evidence" value="ECO:0007669"/>
    <property type="project" value="InterPro"/>
</dbReference>
<dbReference type="GO" id="GO:0016020">
    <property type="term" value="C:membrane"/>
    <property type="evidence" value="ECO:0007669"/>
    <property type="project" value="UniProtKB-SubCell"/>
</dbReference>
<dbReference type="Pfam" id="PF04116">
    <property type="entry name" value="FA_hydroxylase"/>
    <property type="match status" value="1"/>
</dbReference>
<evidence type="ECO:0000256" key="4">
    <source>
        <dbReference type="ARBA" id="ARBA00023136"/>
    </source>
</evidence>
<name>A0AAN1WLT0_9GAMM</name>
<evidence type="ECO:0000256" key="2">
    <source>
        <dbReference type="ARBA" id="ARBA00022692"/>
    </source>
</evidence>
<dbReference type="RefSeq" id="WP_236985193.1">
    <property type="nucleotide sequence ID" value="NZ_AP023086.1"/>
</dbReference>
<dbReference type="InterPro" id="IPR050307">
    <property type="entry name" value="Sterol_Desaturase_Related"/>
</dbReference>
<dbReference type="KEGG" id="marq:MARGE09_P4095"/>
<keyword evidence="4 5" id="KW-0472">Membrane</keyword>
<gene>
    <name evidence="7" type="ORF">MARGE09_P4095</name>
</gene>
<dbReference type="EMBL" id="AP023086">
    <property type="protein sequence ID" value="BCD99893.1"/>
    <property type="molecule type" value="Genomic_DNA"/>
</dbReference>
<dbReference type="Proteomes" id="UP001320119">
    <property type="component" value="Chromosome"/>
</dbReference>
<dbReference type="AlphaFoldDB" id="A0AAN1WLT0"/>
<protein>
    <recommendedName>
        <fullName evidence="6">Fatty acid hydroxylase domain-containing protein</fullName>
    </recommendedName>
</protein>
<evidence type="ECO:0000259" key="6">
    <source>
        <dbReference type="Pfam" id="PF04116"/>
    </source>
</evidence>
<keyword evidence="3 5" id="KW-1133">Transmembrane helix</keyword>
<dbReference type="GO" id="GO:0016491">
    <property type="term" value="F:oxidoreductase activity"/>
    <property type="evidence" value="ECO:0007669"/>
    <property type="project" value="InterPro"/>
</dbReference>
<keyword evidence="2 5" id="KW-0812">Transmembrane</keyword>
<sequence length="253" mass="28992">MLLLCLALLYSAALILFLIERSAPAHRDNNTSAERRNWYQRALLINSSNMAVFYAVDTGLSLLQTNEVIVNRGLLEAVGIQLELQNAPFATALLAYVIFTFVVYWWHRLRHSNSFCWRWFHQLHHSPEQIETLTAYYIHPLDLIANLLISNTILYFIVGADASAAAIYTLITGLAGFLIHANIRIPRWVGFVFQTPAMHRLHHKSGHHAHNYTDLVIWDMLFGTYQNPKTPVERCGFAKSRQKALRPLLLGKR</sequence>
<feature type="domain" description="Fatty acid hydroxylase" evidence="6">
    <location>
        <begin position="93"/>
        <end position="224"/>
    </location>
</feature>
<evidence type="ECO:0000256" key="5">
    <source>
        <dbReference type="SAM" id="Phobius"/>
    </source>
</evidence>
<keyword evidence="8" id="KW-1185">Reference proteome</keyword>
<accession>A0AAN1WLT0</accession>
<evidence type="ECO:0000313" key="8">
    <source>
        <dbReference type="Proteomes" id="UP001320119"/>
    </source>
</evidence>
<evidence type="ECO:0000256" key="3">
    <source>
        <dbReference type="ARBA" id="ARBA00022989"/>
    </source>
</evidence>
<dbReference type="GO" id="GO:0008610">
    <property type="term" value="P:lipid biosynthetic process"/>
    <property type="evidence" value="ECO:0007669"/>
    <property type="project" value="InterPro"/>
</dbReference>
<reference evidence="7 8" key="1">
    <citation type="journal article" date="2022" name="IScience">
        <title>An ultrasensitive nanofiber-based assay for enzymatic hydrolysis and deep-sea microbial degradation of cellulose.</title>
        <authorList>
            <person name="Tsudome M."/>
            <person name="Tachioka M."/>
            <person name="Miyazaki M."/>
            <person name="Uchimura K."/>
            <person name="Tsuda M."/>
            <person name="Takaki Y."/>
            <person name="Deguchi S."/>
        </authorList>
    </citation>
    <scope>NUCLEOTIDE SEQUENCE [LARGE SCALE GENOMIC DNA]</scope>
    <source>
        <strain evidence="7 8">GE09</strain>
    </source>
</reference>
<evidence type="ECO:0000256" key="1">
    <source>
        <dbReference type="ARBA" id="ARBA00004370"/>
    </source>
</evidence>
<comment type="subcellular location">
    <subcellularLocation>
        <location evidence="1">Membrane</location>
    </subcellularLocation>
</comment>
<dbReference type="PANTHER" id="PTHR11863">
    <property type="entry name" value="STEROL DESATURASE"/>
    <property type="match status" value="1"/>
</dbReference>
<feature type="transmembrane region" description="Helical" evidence="5">
    <location>
        <begin position="153"/>
        <end position="179"/>
    </location>
</feature>
<proteinExistence type="predicted"/>